<dbReference type="Proteomes" id="UP001500936">
    <property type="component" value="Unassembled WGS sequence"/>
</dbReference>
<proteinExistence type="predicted"/>
<dbReference type="RefSeq" id="WP_345266729.1">
    <property type="nucleotide sequence ID" value="NZ_BAABHB010000003.1"/>
</dbReference>
<accession>A0ABP8KCT9</accession>
<dbReference type="GO" id="GO:0016853">
    <property type="term" value="F:isomerase activity"/>
    <property type="evidence" value="ECO:0007669"/>
    <property type="project" value="UniProtKB-KW"/>
</dbReference>
<organism evidence="2 3">
    <name type="scientific">Nibrella viscosa</name>
    <dbReference type="NCBI Taxonomy" id="1084524"/>
    <lineage>
        <taxon>Bacteria</taxon>
        <taxon>Pseudomonadati</taxon>
        <taxon>Bacteroidota</taxon>
        <taxon>Cytophagia</taxon>
        <taxon>Cytophagales</taxon>
        <taxon>Spirosomataceae</taxon>
        <taxon>Nibrella</taxon>
    </lineage>
</organism>
<name>A0ABP8KCT9_9BACT</name>
<feature type="domain" description="Mycothiol-dependent maleylpyruvate isomerase metal-binding" evidence="1">
    <location>
        <begin position="17"/>
        <end position="158"/>
    </location>
</feature>
<dbReference type="SUPFAM" id="SSF109854">
    <property type="entry name" value="DinB/YfiT-like putative metalloenzymes"/>
    <property type="match status" value="1"/>
</dbReference>
<keyword evidence="2" id="KW-0413">Isomerase</keyword>
<dbReference type="InterPro" id="IPR017517">
    <property type="entry name" value="Maleyloyr_isom"/>
</dbReference>
<evidence type="ECO:0000313" key="3">
    <source>
        <dbReference type="Proteomes" id="UP001500936"/>
    </source>
</evidence>
<reference evidence="3" key="1">
    <citation type="journal article" date="2019" name="Int. J. Syst. Evol. Microbiol.">
        <title>The Global Catalogue of Microorganisms (GCM) 10K type strain sequencing project: providing services to taxonomists for standard genome sequencing and annotation.</title>
        <authorList>
            <consortium name="The Broad Institute Genomics Platform"/>
            <consortium name="The Broad Institute Genome Sequencing Center for Infectious Disease"/>
            <person name="Wu L."/>
            <person name="Ma J."/>
        </authorList>
    </citation>
    <scope>NUCLEOTIDE SEQUENCE [LARGE SCALE GENOMIC DNA]</scope>
    <source>
        <strain evidence="3">JCM 17925</strain>
    </source>
</reference>
<gene>
    <name evidence="2" type="ORF">GCM10023187_20870</name>
</gene>
<evidence type="ECO:0000259" key="1">
    <source>
        <dbReference type="Pfam" id="PF11716"/>
    </source>
</evidence>
<dbReference type="Gene3D" id="1.20.120.450">
    <property type="entry name" value="dinb family like domain"/>
    <property type="match status" value="1"/>
</dbReference>
<dbReference type="InterPro" id="IPR024344">
    <property type="entry name" value="MDMPI_metal-binding"/>
</dbReference>
<evidence type="ECO:0000313" key="2">
    <source>
        <dbReference type="EMBL" id="GAA4404078.1"/>
    </source>
</evidence>
<keyword evidence="3" id="KW-1185">Reference proteome</keyword>
<dbReference type="NCBIfam" id="TIGR03083">
    <property type="entry name" value="maleylpyruvate isomerase family mycothiol-dependent enzyme"/>
    <property type="match status" value="1"/>
</dbReference>
<protein>
    <submittedName>
        <fullName evidence="2">Maleylpyruvate isomerase family mycothiol-dependent enzyme</fullName>
    </submittedName>
</protein>
<dbReference type="InterPro" id="IPR034660">
    <property type="entry name" value="DinB/YfiT-like"/>
</dbReference>
<sequence length="280" mass="32229">MQSLPAISTLALFPVLHEKLIMLLRSLPAEDWQLPTLCKGWSVKDIASHLLDGNFRRITLYRDQYQSPEKTDIRSYHDLIDYLNRLNNDWVRATRRLSPRLLTDLLAQTGAEVYNLFKALPPNEPAIFSVAWAGEAVSPNWFHIAREYTENWHHQQQIRLAVNQPDGIMTTELYYPLLDTFMRALPHTYRQVTAREGTLLQVSVTGEGGGNWYLYREQQAWHLLYHPPFRQPSDRVTIDGRIAWRLFTKGISREAAEPYVQQEGDGAITAPILGMVSVMA</sequence>
<comment type="caution">
    <text evidence="2">The sequence shown here is derived from an EMBL/GenBank/DDBJ whole genome shotgun (WGS) entry which is preliminary data.</text>
</comment>
<dbReference type="EMBL" id="BAABHB010000003">
    <property type="protein sequence ID" value="GAA4404078.1"/>
    <property type="molecule type" value="Genomic_DNA"/>
</dbReference>
<dbReference type="Pfam" id="PF11716">
    <property type="entry name" value="MDMPI_N"/>
    <property type="match status" value="1"/>
</dbReference>